<accession>A0A2P5DKC5</accession>
<gene>
    <name evidence="1" type="ORF">PanWU01x14_056400</name>
</gene>
<organism evidence="1 2">
    <name type="scientific">Parasponia andersonii</name>
    <name type="common">Sponia andersonii</name>
    <dbReference type="NCBI Taxonomy" id="3476"/>
    <lineage>
        <taxon>Eukaryota</taxon>
        <taxon>Viridiplantae</taxon>
        <taxon>Streptophyta</taxon>
        <taxon>Embryophyta</taxon>
        <taxon>Tracheophyta</taxon>
        <taxon>Spermatophyta</taxon>
        <taxon>Magnoliopsida</taxon>
        <taxon>eudicotyledons</taxon>
        <taxon>Gunneridae</taxon>
        <taxon>Pentapetalae</taxon>
        <taxon>rosids</taxon>
        <taxon>fabids</taxon>
        <taxon>Rosales</taxon>
        <taxon>Cannabaceae</taxon>
        <taxon>Parasponia</taxon>
    </lineage>
</organism>
<reference evidence="2" key="1">
    <citation type="submission" date="2016-06" db="EMBL/GenBank/DDBJ databases">
        <title>Parallel loss of symbiosis genes in relatives of nitrogen-fixing non-legume Parasponia.</title>
        <authorList>
            <person name="Van Velzen R."/>
            <person name="Holmer R."/>
            <person name="Bu F."/>
            <person name="Rutten L."/>
            <person name="Van Zeijl A."/>
            <person name="Liu W."/>
            <person name="Santuari L."/>
            <person name="Cao Q."/>
            <person name="Sharma T."/>
            <person name="Shen D."/>
            <person name="Roswanjaya Y."/>
            <person name="Wardhani T."/>
            <person name="Kalhor M.S."/>
            <person name="Jansen J."/>
            <person name="Van den Hoogen J."/>
            <person name="Gungor B."/>
            <person name="Hartog M."/>
            <person name="Hontelez J."/>
            <person name="Verver J."/>
            <person name="Yang W.-C."/>
            <person name="Schijlen E."/>
            <person name="Repin R."/>
            <person name="Schilthuizen M."/>
            <person name="Schranz E."/>
            <person name="Heidstra R."/>
            <person name="Miyata K."/>
            <person name="Fedorova E."/>
            <person name="Kohlen W."/>
            <person name="Bisseling T."/>
            <person name="Smit S."/>
            <person name="Geurts R."/>
        </authorList>
    </citation>
    <scope>NUCLEOTIDE SEQUENCE [LARGE SCALE GENOMIC DNA]</scope>
    <source>
        <strain evidence="2">cv. WU1-14</strain>
    </source>
</reference>
<protein>
    <submittedName>
        <fullName evidence="1">Uncharacterized protein</fullName>
    </submittedName>
</protein>
<dbReference type="Proteomes" id="UP000237105">
    <property type="component" value="Unassembled WGS sequence"/>
</dbReference>
<evidence type="ECO:0000313" key="1">
    <source>
        <dbReference type="EMBL" id="PON73752.1"/>
    </source>
</evidence>
<dbReference type="AlphaFoldDB" id="A0A2P5DKC5"/>
<sequence length="164" mass="19223">MYAYLENYLGESVRADWKRYKVNFSNEYKELSELGNNPHNFAKKIHLLVTGEDPNSGLISHQQDAMKKLEQIYIRDWRYIKAYINDFVKLGNISGSAMDYELGQKMMIKLLGALGSEILVKWNKTMIQVKDTSMQSHSIRGNFILKHLVEKLMYLYPNLKIIKR</sequence>
<comment type="caution">
    <text evidence="1">The sequence shown here is derived from an EMBL/GenBank/DDBJ whole genome shotgun (WGS) entry which is preliminary data.</text>
</comment>
<evidence type="ECO:0000313" key="2">
    <source>
        <dbReference type="Proteomes" id="UP000237105"/>
    </source>
</evidence>
<proteinExistence type="predicted"/>
<dbReference type="EMBL" id="JXTB01000032">
    <property type="protein sequence ID" value="PON73752.1"/>
    <property type="molecule type" value="Genomic_DNA"/>
</dbReference>
<name>A0A2P5DKC5_PARAD</name>
<keyword evidence="2" id="KW-1185">Reference proteome</keyword>
<dbReference type="Pfam" id="PF22909">
    <property type="entry name" value="Caulimovir_coat_dom"/>
    <property type="match status" value="1"/>
</dbReference>